<evidence type="ECO:0000313" key="1">
    <source>
        <dbReference type="EMBL" id="EXA38183.1"/>
    </source>
</evidence>
<sequence>MKLTLFSSVPREIKAQRSSTEIPLNARAQPVKDSPDRVLFDNNIALTAASRTGNKLLSLESRICTEDGPDRRILSFVWIGVLEEGVGIETTDAMVMAMMGRLFARHHLIPTPSTRTASAASAASASASIASVTIDSLSQRGHCRIHS</sequence>
<name>W9NZF0_FUSOX</name>
<organism evidence="1">
    <name type="scientific">Fusarium oxysporum f. sp. pisi HDV247</name>
    <dbReference type="NCBI Taxonomy" id="1080344"/>
    <lineage>
        <taxon>Eukaryota</taxon>
        <taxon>Fungi</taxon>
        <taxon>Dikarya</taxon>
        <taxon>Ascomycota</taxon>
        <taxon>Pezizomycotina</taxon>
        <taxon>Sordariomycetes</taxon>
        <taxon>Hypocreomycetidae</taxon>
        <taxon>Hypocreales</taxon>
        <taxon>Nectriaceae</taxon>
        <taxon>Fusarium</taxon>
        <taxon>Fusarium oxysporum species complex</taxon>
    </lineage>
</organism>
<dbReference type="HOGENOM" id="CLU_1768145_0_0_1"/>
<reference evidence="1" key="1">
    <citation type="submission" date="2011-10" db="EMBL/GenBank/DDBJ databases">
        <title>The Genome Sequence of Fusarium oxysporum HDV247.</title>
        <authorList>
            <consortium name="The Broad Institute Genome Sequencing Platform"/>
            <person name="Ma L.-J."/>
            <person name="Gale L.R."/>
            <person name="Schwartz D.C."/>
            <person name="Zhou S."/>
            <person name="Corby-Kistler H."/>
            <person name="Young S.K."/>
            <person name="Zeng Q."/>
            <person name="Gargeya S."/>
            <person name="Fitzgerald M."/>
            <person name="Haas B."/>
            <person name="Abouelleil A."/>
            <person name="Alvarado L."/>
            <person name="Arachchi H.M."/>
            <person name="Berlin A."/>
            <person name="Brown A."/>
            <person name="Chapman S.B."/>
            <person name="Chen Z."/>
            <person name="Dunbar C."/>
            <person name="Freedman E."/>
            <person name="Gearin G."/>
            <person name="Goldberg J."/>
            <person name="Griggs A."/>
            <person name="Gujja S."/>
            <person name="Heiman D."/>
            <person name="Howarth C."/>
            <person name="Larson L."/>
            <person name="Lui A."/>
            <person name="MacDonald P.J.P."/>
            <person name="Montmayeur A."/>
            <person name="Murphy C."/>
            <person name="Neiman D."/>
            <person name="Pearson M."/>
            <person name="Priest M."/>
            <person name="Roberts A."/>
            <person name="Saif S."/>
            <person name="Shea T."/>
            <person name="Shenoy N."/>
            <person name="Sisk P."/>
            <person name="Stolte C."/>
            <person name="Sykes S."/>
            <person name="Wortman J."/>
            <person name="Nusbaum C."/>
            <person name="Birren B."/>
        </authorList>
    </citation>
    <scope>NUCLEOTIDE SEQUENCE [LARGE SCALE GENOMIC DNA]</scope>
    <source>
        <strain evidence="1">HDV247</strain>
    </source>
</reference>
<proteinExistence type="predicted"/>
<reference evidence="1" key="2">
    <citation type="submission" date="2012-05" db="EMBL/GenBank/DDBJ databases">
        <title>Annotation of the Genome Sequence of Fusarium oxysporum HDV247.</title>
        <authorList>
            <consortium name="The Broad Institute Genomics Platform"/>
            <person name="Ma L.-J."/>
            <person name="Corby-Kistler H."/>
            <person name="Broz K."/>
            <person name="Gale L.R."/>
            <person name="Jonkers W."/>
            <person name="O'Donnell K."/>
            <person name="Ploetz R."/>
            <person name="Steinberg C."/>
            <person name="Schwartz D.C."/>
            <person name="VanEtten H."/>
            <person name="Zhou S."/>
            <person name="Young S.K."/>
            <person name="Zeng Q."/>
            <person name="Gargeya S."/>
            <person name="Fitzgerald M."/>
            <person name="Abouelleil A."/>
            <person name="Alvarado L."/>
            <person name="Chapman S.B."/>
            <person name="Gainer-Dewar J."/>
            <person name="Goldberg J."/>
            <person name="Griggs A."/>
            <person name="Gujja S."/>
            <person name="Hansen M."/>
            <person name="Howarth C."/>
            <person name="Imamovic A."/>
            <person name="Ireland A."/>
            <person name="Larimer J."/>
            <person name="McCowan C."/>
            <person name="Murphy C."/>
            <person name="Pearson M."/>
            <person name="Poon T.W."/>
            <person name="Priest M."/>
            <person name="Roberts A."/>
            <person name="Saif S."/>
            <person name="Shea T."/>
            <person name="Sykes S."/>
            <person name="Wortman J."/>
            <person name="Nusbaum C."/>
            <person name="Birren B."/>
        </authorList>
    </citation>
    <scope>NUCLEOTIDE SEQUENCE</scope>
    <source>
        <strain evidence="1">HDV247</strain>
    </source>
</reference>
<accession>W9NZF0</accession>
<protein>
    <submittedName>
        <fullName evidence="1">Uncharacterized protein</fullName>
    </submittedName>
</protein>
<dbReference type="EMBL" id="JH650974">
    <property type="protein sequence ID" value="EXA38183.1"/>
    <property type="molecule type" value="Genomic_DNA"/>
</dbReference>
<gene>
    <name evidence="1" type="ORF">FOVG_10151</name>
</gene>
<dbReference type="Proteomes" id="UP000030751">
    <property type="component" value="Unassembled WGS sequence"/>
</dbReference>
<dbReference type="AlphaFoldDB" id="W9NZF0"/>